<comment type="caution">
    <text evidence="3">The sequence shown here is derived from an EMBL/GenBank/DDBJ whole genome shotgun (WGS) entry which is preliminary data.</text>
</comment>
<keyword evidence="2" id="KW-0812">Transmembrane</keyword>
<evidence type="ECO:0000313" key="3">
    <source>
        <dbReference type="EMBL" id="HJC69662.1"/>
    </source>
</evidence>
<feature type="transmembrane region" description="Helical" evidence="2">
    <location>
        <begin position="47"/>
        <end position="66"/>
    </location>
</feature>
<reference evidence="3" key="1">
    <citation type="journal article" date="2021" name="PeerJ">
        <title>Extensive microbial diversity within the chicken gut microbiome revealed by metagenomics and culture.</title>
        <authorList>
            <person name="Gilroy R."/>
            <person name="Ravi A."/>
            <person name="Getino M."/>
            <person name="Pursley I."/>
            <person name="Horton D.L."/>
            <person name="Alikhan N.F."/>
            <person name="Baker D."/>
            <person name="Gharbi K."/>
            <person name="Hall N."/>
            <person name="Watson M."/>
            <person name="Adriaenssens E.M."/>
            <person name="Foster-Nyarko E."/>
            <person name="Jarju S."/>
            <person name="Secka A."/>
            <person name="Antonio M."/>
            <person name="Oren A."/>
            <person name="Chaudhuri R.R."/>
            <person name="La Ragione R."/>
            <person name="Hildebrand F."/>
            <person name="Pallen M.J."/>
        </authorList>
    </citation>
    <scope>NUCLEOTIDE SEQUENCE</scope>
    <source>
        <strain evidence="3">CHK130-7132</strain>
    </source>
</reference>
<accession>A0A9D2Q1G9</accession>
<protein>
    <submittedName>
        <fullName evidence="3">Sugar ABC transporter permease</fullName>
    </submittedName>
</protein>
<evidence type="ECO:0000256" key="2">
    <source>
        <dbReference type="SAM" id="Phobius"/>
    </source>
</evidence>
<keyword evidence="2" id="KW-1133">Transmembrane helix</keyword>
<gene>
    <name evidence="3" type="ORF">H9932_08310</name>
</gene>
<evidence type="ECO:0000256" key="1">
    <source>
        <dbReference type="SAM" id="MobiDB-lite"/>
    </source>
</evidence>
<reference evidence="3" key="2">
    <citation type="submission" date="2021-04" db="EMBL/GenBank/DDBJ databases">
        <authorList>
            <person name="Gilroy R."/>
        </authorList>
    </citation>
    <scope>NUCLEOTIDE SEQUENCE</scope>
    <source>
        <strain evidence="3">CHK130-7132</strain>
    </source>
</reference>
<proteinExistence type="predicted"/>
<name>A0A9D2Q1G9_9MICO</name>
<dbReference type="Proteomes" id="UP000823854">
    <property type="component" value="Unassembled WGS sequence"/>
</dbReference>
<dbReference type="AlphaFoldDB" id="A0A9D2Q1G9"/>
<sequence>MTATTASGHPAQGSAADGRSSRGRGADGHPRRPRRAGRPSAVARSRAAPLLFLLPAFAVYAAFALYP</sequence>
<feature type="non-terminal residue" evidence="3">
    <location>
        <position position="67"/>
    </location>
</feature>
<dbReference type="EMBL" id="DWWC01000165">
    <property type="protein sequence ID" value="HJC69662.1"/>
    <property type="molecule type" value="Genomic_DNA"/>
</dbReference>
<keyword evidence="2" id="KW-0472">Membrane</keyword>
<feature type="region of interest" description="Disordered" evidence="1">
    <location>
        <begin position="1"/>
        <end position="44"/>
    </location>
</feature>
<organism evidence="3 4">
    <name type="scientific">Candidatus Brachybacterium intestinipullorum</name>
    <dbReference type="NCBI Taxonomy" id="2838512"/>
    <lineage>
        <taxon>Bacteria</taxon>
        <taxon>Bacillati</taxon>
        <taxon>Actinomycetota</taxon>
        <taxon>Actinomycetes</taxon>
        <taxon>Micrococcales</taxon>
        <taxon>Dermabacteraceae</taxon>
        <taxon>Brachybacterium</taxon>
    </lineage>
</organism>
<evidence type="ECO:0000313" key="4">
    <source>
        <dbReference type="Proteomes" id="UP000823854"/>
    </source>
</evidence>